<name>A0AAD7HNW3_9AGAR</name>
<accession>A0AAD7HNW3</accession>
<evidence type="ECO:0000256" key="1">
    <source>
        <dbReference type="SAM" id="MobiDB-lite"/>
    </source>
</evidence>
<dbReference type="EMBL" id="JARKIB010000199">
    <property type="protein sequence ID" value="KAJ7724779.1"/>
    <property type="molecule type" value="Genomic_DNA"/>
</dbReference>
<feature type="region of interest" description="Disordered" evidence="1">
    <location>
        <begin position="389"/>
        <end position="415"/>
    </location>
</feature>
<evidence type="ECO:0000313" key="3">
    <source>
        <dbReference type="Proteomes" id="UP001215598"/>
    </source>
</evidence>
<proteinExistence type="predicted"/>
<gene>
    <name evidence="2" type="ORF">B0H16DRAFT_1698549</name>
</gene>
<feature type="compositionally biased region" description="Low complexity" evidence="1">
    <location>
        <begin position="179"/>
        <end position="190"/>
    </location>
</feature>
<evidence type="ECO:0000313" key="2">
    <source>
        <dbReference type="EMBL" id="KAJ7724779.1"/>
    </source>
</evidence>
<feature type="compositionally biased region" description="Acidic residues" evidence="1">
    <location>
        <begin position="119"/>
        <end position="135"/>
    </location>
</feature>
<feature type="compositionally biased region" description="Acidic residues" evidence="1">
    <location>
        <begin position="96"/>
        <end position="105"/>
    </location>
</feature>
<dbReference type="Proteomes" id="UP001215598">
    <property type="component" value="Unassembled WGS sequence"/>
</dbReference>
<protein>
    <submittedName>
        <fullName evidence="2">Uncharacterized protein</fullName>
    </submittedName>
</protein>
<feature type="region of interest" description="Disordered" evidence="1">
    <location>
        <begin position="567"/>
        <end position="609"/>
    </location>
</feature>
<feature type="compositionally biased region" description="Polar residues" evidence="1">
    <location>
        <begin position="11"/>
        <end position="21"/>
    </location>
</feature>
<feature type="compositionally biased region" description="Basic and acidic residues" evidence="1">
    <location>
        <begin position="136"/>
        <end position="156"/>
    </location>
</feature>
<feature type="compositionally biased region" description="Pro residues" evidence="1">
    <location>
        <begin position="1"/>
        <end position="10"/>
    </location>
</feature>
<organism evidence="2 3">
    <name type="scientific">Mycena metata</name>
    <dbReference type="NCBI Taxonomy" id="1033252"/>
    <lineage>
        <taxon>Eukaryota</taxon>
        <taxon>Fungi</taxon>
        <taxon>Dikarya</taxon>
        <taxon>Basidiomycota</taxon>
        <taxon>Agaricomycotina</taxon>
        <taxon>Agaricomycetes</taxon>
        <taxon>Agaricomycetidae</taxon>
        <taxon>Agaricales</taxon>
        <taxon>Marasmiineae</taxon>
        <taxon>Mycenaceae</taxon>
        <taxon>Mycena</taxon>
    </lineage>
</organism>
<sequence>MAPKPAPVQPPTLSGPMTRTGNKLRRPEWTIRRTPEEIAIAKQEEDSAKRHKKAEQKRLISAAASIEDRQREEDMRYELEANHPRDPPLVPSAPASDEDEEDVPEDPSHADSDGSFVGDNEEDEPEDLSADEAEPEVPRGRPKTKPDKAKRDDIKASRKTQSQSGTPQVRPAAAKRKASAGSAKSSSKAAATKKAKTGKKSGLASNLKSSAARRTPSSASGRSSMLVDSEEDDHMVRPGGPALDDDENEHVERRDKKSKRGKPNESDYIKITVPSKPPTLKQLRSGRSKWTLDDLPHGSARLFKEVLTPLACVITGEQDNPWELFSEEQVQALLETVYGDDTEYSAQDPVWGGLIAYRLNDWRHSIADRAIAAVRLLIKAAMDTATEKAAATAENNKPEDAVNQDEDEETPVSFDLSSPEGIKAYVEWSLQEEGHTCPFHWRQWNDGVQKEGLLESSLIGYTFAHQIMLIRVLSPKHYPEMGNPIGALILCIQAVDRALRAFATGTYIKSSESKDYFSKDQYNDTTKMVDGKLKKHKRCGKYLPTIKALEDAEWQAIWEVATAWEVEKRSTGGSSRSSSMDVDREEISSDEEEHFVLKADVPASSTSSP</sequence>
<feature type="compositionally biased region" description="Basic and acidic residues" evidence="1">
    <location>
        <begin position="25"/>
        <end position="36"/>
    </location>
</feature>
<dbReference type="AlphaFoldDB" id="A0AAD7HNW3"/>
<keyword evidence="3" id="KW-1185">Reference proteome</keyword>
<comment type="caution">
    <text evidence="2">The sequence shown here is derived from an EMBL/GenBank/DDBJ whole genome shotgun (WGS) entry which is preliminary data.</text>
</comment>
<feature type="compositionally biased region" description="Basic and acidic residues" evidence="1">
    <location>
        <begin position="66"/>
        <end position="86"/>
    </location>
</feature>
<feature type="compositionally biased region" description="Low complexity" evidence="1">
    <location>
        <begin position="200"/>
        <end position="224"/>
    </location>
</feature>
<feature type="region of interest" description="Disordered" evidence="1">
    <location>
        <begin position="1"/>
        <end position="282"/>
    </location>
</feature>
<reference evidence="2" key="1">
    <citation type="submission" date="2023-03" db="EMBL/GenBank/DDBJ databases">
        <title>Massive genome expansion in bonnet fungi (Mycena s.s.) driven by repeated elements and novel gene families across ecological guilds.</title>
        <authorList>
            <consortium name="Lawrence Berkeley National Laboratory"/>
            <person name="Harder C.B."/>
            <person name="Miyauchi S."/>
            <person name="Viragh M."/>
            <person name="Kuo A."/>
            <person name="Thoen E."/>
            <person name="Andreopoulos B."/>
            <person name="Lu D."/>
            <person name="Skrede I."/>
            <person name="Drula E."/>
            <person name="Henrissat B."/>
            <person name="Morin E."/>
            <person name="Kohler A."/>
            <person name="Barry K."/>
            <person name="LaButti K."/>
            <person name="Morin E."/>
            <person name="Salamov A."/>
            <person name="Lipzen A."/>
            <person name="Mereny Z."/>
            <person name="Hegedus B."/>
            <person name="Baldrian P."/>
            <person name="Stursova M."/>
            <person name="Weitz H."/>
            <person name="Taylor A."/>
            <person name="Grigoriev I.V."/>
            <person name="Nagy L.G."/>
            <person name="Martin F."/>
            <person name="Kauserud H."/>
        </authorList>
    </citation>
    <scope>NUCLEOTIDE SEQUENCE</scope>
    <source>
        <strain evidence="2">CBHHK182m</strain>
    </source>
</reference>